<dbReference type="Pfam" id="PF00497">
    <property type="entry name" value="SBP_bac_3"/>
    <property type="match status" value="1"/>
</dbReference>
<dbReference type="PANTHER" id="PTHR35936:SF35">
    <property type="entry name" value="L-CYSTINE-BINDING PROTEIN TCYJ"/>
    <property type="match status" value="1"/>
</dbReference>
<evidence type="ECO:0000256" key="1">
    <source>
        <dbReference type="ARBA" id="ARBA00022729"/>
    </source>
</evidence>
<name>A0A9D2FH74_9FIRM</name>
<dbReference type="AlphaFoldDB" id="A0A9D2FH74"/>
<dbReference type="EMBL" id="DXBJ01000067">
    <property type="protein sequence ID" value="HIZ58704.1"/>
    <property type="molecule type" value="Genomic_DNA"/>
</dbReference>
<evidence type="ECO:0000259" key="3">
    <source>
        <dbReference type="SMART" id="SM00062"/>
    </source>
</evidence>
<protein>
    <submittedName>
        <fullName evidence="4">Transporter substrate-binding domain-containing protein</fullName>
    </submittedName>
</protein>
<feature type="chain" id="PRO_5038867302" evidence="2">
    <location>
        <begin position="21"/>
        <end position="282"/>
    </location>
</feature>
<feature type="domain" description="Solute-binding protein family 3/N-terminal" evidence="3">
    <location>
        <begin position="56"/>
        <end position="277"/>
    </location>
</feature>
<proteinExistence type="predicted"/>
<dbReference type="SUPFAM" id="SSF53850">
    <property type="entry name" value="Periplasmic binding protein-like II"/>
    <property type="match status" value="1"/>
</dbReference>
<evidence type="ECO:0000313" key="4">
    <source>
        <dbReference type="EMBL" id="HIZ58704.1"/>
    </source>
</evidence>
<reference evidence="4" key="1">
    <citation type="journal article" date="2021" name="PeerJ">
        <title>Extensive microbial diversity within the chicken gut microbiome revealed by metagenomics and culture.</title>
        <authorList>
            <person name="Gilroy R."/>
            <person name="Ravi A."/>
            <person name="Getino M."/>
            <person name="Pursley I."/>
            <person name="Horton D.L."/>
            <person name="Alikhan N.F."/>
            <person name="Baker D."/>
            <person name="Gharbi K."/>
            <person name="Hall N."/>
            <person name="Watson M."/>
            <person name="Adriaenssens E.M."/>
            <person name="Foster-Nyarko E."/>
            <person name="Jarju S."/>
            <person name="Secka A."/>
            <person name="Antonio M."/>
            <person name="Oren A."/>
            <person name="Chaudhuri R.R."/>
            <person name="La Ragione R."/>
            <person name="Hildebrand F."/>
            <person name="Pallen M.J."/>
        </authorList>
    </citation>
    <scope>NUCLEOTIDE SEQUENCE</scope>
    <source>
        <strain evidence="4">ChiBcec16-3735</strain>
    </source>
</reference>
<evidence type="ECO:0000256" key="2">
    <source>
        <dbReference type="SAM" id="SignalP"/>
    </source>
</evidence>
<dbReference type="InterPro" id="IPR001638">
    <property type="entry name" value="Solute-binding_3/MltF_N"/>
</dbReference>
<organism evidence="4 5">
    <name type="scientific">Candidatus Faecalibacterium gallistercoris</name>
    <dbReference type="NCBI Taxonomy" id="2838579"/>
    <lineage>
        <taxon>Bacteria</taxon>
        <taxon>Bacillati</taxon>
        <taxon>Bacillota</taxon>
        <taxon>Clostridia</taxon>
        <taxon>Eubacteriales</taxon>
        <taxon>Oscillospiraceae</taxon>
        <taxon>Faecalibacterium</taxon>
    </lineage>
</organism>
<accession>A0A9D2FH74</accession>
<dbReference type="PANTHER" id="PTHR35936">
    <property type="entry name" value="MEMBRANE-BOUND LYTIC MUREIN TRANSGLYCOSYLASE F"/>
    <property type="match status" value="1"/>
</dbReference>
<feature type="signal peptide" evidence="2">
    <location>
        <begin position="1"/>
        <end position="20"/>
    </location>
</feature>
<dbReference type="PROSITE" id="PS51257">
    <property type="entry name" value="PROKAR_LIPOPROTEIN"/>
    <property type="match status" value="1"/>
</dbReference>
<reference evidence="4" key="2">
    <citation type="submission" date="2021-04" db="EMBL/GenBank/DDBJ databases">
        <authorList>
            <person name="Gilroy R."/>
        </authorList>
    </citation>
    <scope>NUCLEOTIDE SEQUENCE</scope>
    <source>
        <strain evidence="4">ChiBcec16-3735</strain>
    </source>
</reference>
<keyword evidence="1 2" id="KW-0732">Signal</keyword>
<comment type="caution">
    <text evidence="4">The sequence shown here is derived from an EMBL/GenBank/DDBJ whole genome shotgun (WGS) entry which is preliminary data.</text>
</comment>
<dbReference type="Gene3D" id="3.40.190.10">
    <property type="entry name" value="Periplasmic binding protein-like II"/>
    <property type="match status" value="2"/>
</dbReference>
<dbReference type="Proteomes" id="UP000824065">
    <property type="component" value="Unassembled WGS sequence"/>
</dbReference>
<dbReference type="SMART" id="SM00062">
    <property type="entry name" value="PBPb"/>
    <property type="match status" value="1"/>
</dbReference>
<sequence length="282" mass="29845">MKRKSFISLMAVLAAAGALSACGGSSSTAAGAADSASSAASGQPADRLEAARQRGTLIVALEGAWSPWCYHDDTDTLVGYDVEVSRAIAEYLGLEPEYVEGEWDGLFAGLEAGRYDIVCNGVEVTEERAKSYDFSEPYAYIHTALAVREDNTDITSFEDLAGKTTANSIASTYMTLAESYGAEVLGVDTLDETIQMLLAGRVDATLNADVSFYDYLNVHPDAAFKLVAETPDASHVCIPVRKGGESDTLLAAVNEAIDALRADGTLAEISEKYFGSDISSEA</sequence>
<gene>
    <name evidence="4" type="ORF">H9725_09065</name>
</gene>
<evidence type="ECO:0000313" key="5">
    <source>
        <dbReference type="Proteomes" id="UP000824065"/>
    </source>
</evidence>